<organism evidence="2 3">
    <name type="scientific">Nesidiocoris tenuis</name>
    <dbReference type="NCBI Taxonomy" id="355587"/>
    <lineage>
        <taxon>Eukaryota</taxon>
        <taxon>Metazoa</taxon>
        <taxon>Ecdysozoa</taxon>
        <taxon>Arthropoda</taxon>
        <taxon>Hexapoda</taxon>
        <taxon>Insecta</taxon>
        <taxon>Pterygota</taxon>
        <taxon>Neoptera</taxon>
        <taxon>Paraneoptera</taxon>
        <taxon>Hemiptera</taxon>
        <taxon>Heteroptera</taxon>
        <taxon>Panheteroptera</taxon>
        <taxon>Cimicomorpha</taxon>
        <taxon>Miridae</taxon>
        <taxon>Dicyphina</taxon>
        <taxon>Nesidiocoris</taxon>
    </lineage>
</organism>
<evidence type="ECO:0000313" key="2">
    <source>
        <dbReference type="EMBL" id="CAB0020909.1"/>
    </source>
</evidence>
<dbReference type="EMBL" id="CADCXU010036045">
    <property type="protein sequence ID" value="CAB0020909.1"/>
    <property type="molecule type" value="Genomic_DNA"/>
</dbReference>
<feature type="compositionally biased region" description="Basic and acidic residues" evidence="1">
    <location>
        <begin position="28"/>
        <end position="49"/>
    </location>
</feature>
<proteinExistence type="predicted"/>
<protein>
    <submittedName>
        <fullName evidence="2">Uncharacterized protein</fullName>
    </submittedName>
</protein>
<evidence type="ECO:0000313" key="3">
    <source>
        <dbReference type="Proteomes" id="UP000479000"/>
    </source>
</evidence>
<name>A0A6H5HZW1_9HEMI</name>
<accession>A0A6H5HZW1</accession>
<sequence length="49" mass="5776">IHNTECGARHEEFRPSRTRKFRIASDAPVRDPGRSDDDSERRSRLSDHR</sequence>
<dbReference type="Proteomes" id="UP000479000">
    <property type="component" value="Unassembled WGS sequence"/>
</dbReference>
<dbReference type="AlphaFoldDB" id="A0A6H5HZW1"/>
<reference evidence="2 3" key="1">
    <citation type="submission" date="2020-02" db="EMBL/GenBank/DDBJ databases">
        <authorList>
            <person name="Ferguson B K."/>
        </authorList>
    </citation>
    <scope>NUCLEOTIDE SEQUENCE [LARGE SCALE GENOMIC DNA]</scope>
</reference>
<evidence type="ECO:0000256" key="1">
    <source>
        <dbReference type="SAM" id="MobiDB-lite"/>
    </source>
</evidence>
<feature type="region of interest" description="Disordered" evidence="1">
    <location>
        <begin position="1"/>
        <end position="49"/>
    </location>
</feature>
<feature type="non-terminal residue" evidence="2">
    <location>
        <position position="1"/>
    </location>
</feature>
<gene>
    <name evidence="2" type="ORF">NTEN_LOCUS24436</name>
</gene>
<keyword evidence="3" id="KW-1185">Reference proteome</keyword>